<keyword evidence="1" id="KW-0808">Transferase</keyword>
<evidence type="ECO:0000313" key="1">
    <source>
        <dbReference type="EMBL" id="QEE21741.1"/>
    </source>
</evidence>
<proteinExistence type="predicted"/>
<dbReference type="PIRSF" id="PIRSF021497">
    <property type="entry name" value="Sulphotransferase_Stf0"/>
    <property type="match status" value="1"/>
</dbReference>
<dbReference type="SUPFAM" id="SSF52540">
    <property type="entry name" value="P-loop containing nucleoside triphosphate hydrolases"/>
    <property type="match status" value="1"/>
</dbReference>
<gene>
    <name evidence="1" type="ORF">FNA67_16790</name>
</gene>
<reference evidence="1 2" key="1">
    <citation type="journal article" date="2015" name="Int. J. Syst. Evol. Microbiol.">
        <title>Youhaiella tibetensis gen. nov., sp. nov., isolated from subsurface sediment.</title>
        <authorList>
            <person name="Wang Y.X."/>
            <person name="Huang F.Q."/>
            <person name="Nogi Y."/>
            <person name="Pang S.J."/>
            <person name="Wang P.K."/>
            <person name="Lv J."/>
        </authorList>
    </citation>
    <scope>NUCLEOTIDE SEQUENCE [LARGE SCALE GENOMIC DNA]</scope>
    <source>
        <strain evidence="2">fig4</strain>
    </source>
</reference>
<dbReference type="InterPro" id="IPR024628">
    <property type="entry name" value="Sulfotransferase_Stf0_dom"/>
</dbReference>
<accession>A0A5B9DQQ9</accession>
<dbReference type="EMBL" id="CP041690">
    <property type="protein sequence ID" value="QEE21741.1"/>
    <property type="molecule type" value="Genomic_DNA"/>
</dbReference>
<organism evidence="1 2">
    <name type="scientific">Paradevosia tibetensis</name>
    <dbReference type="NCBI Taxonomy" id="1447062"/>
    <lineage>
        <taxon>Bacteria</taxon>
        <taxon>Pseudomonadati</taxon>
        <taxon>Pseudomonadota</taxon>
        <taxon>Alphaproteobacteria</taxon>
        <taxon>Hyphomicrobiales</taxon>
        <taxon>Devosiaceae</taxon>
        <taxon>Paradevosia</taxon>
    </lineage>
</organism>
<sequence length="276" mass="30017">MLRGRGGRKLPASSFRPAESAAVPQYSSYVICGTPRSGSTLLCEMLAASGVAGRPNSYFREQSFGYWAREWGVPHEGGTDTVAFDRAFLPAMIREGTNGTGIFGLRLMWVSVAEASRRLDRLFGGSADVTERLEQAFGPPLYIHLSRRDKVAQAVSLVRAEQSGLWHLAADGSVLEGDETIRPNSYDGRRIGELVSELESDGVAWDGFFKARGIEPVRLVYETMTADPQSALATVLAALGRDPALAQSVPVPTSKMGGTTSREWAERFRRENGLTT</sequence>
<evidence type="ECO:0000313" key="2">
    <source>
        <dbReference type="Proteomes" id="UP000321062"/>
    </source>
</evidence>
<dbReference type="Proteomes" id="UP000321062">
    <property type="component" value="Chromosome"/>
</dbReference>
<name>A0A5B9DQQ9_9HYPH</name>
<keyword evidence="2" id="KW-1185">Reference proteome</keyword>
<dbReference type="Pfam" id="PF09037">
    <property type="entry name" value="Sulphotransf"/>
    <property type="match status" value="1"/>
</dbReference>
<dbReference type="InterPro" id="IPR015124">
    <property type="entry name" value="Stf0"/>
</dbReference>
<dbReference type="OrthoDB" id="5562925at2"/>
<dbReference type="AlphaFoldDB" id="A0A5B9DQQ9"/>
<protein>
    <submittedName>
        <fullName evidence="1">Stf0 sulfotransferase</fullName>
    </submittedName>
</protein>
<dbReference type="InterPro" id="IPR027417">
    <property type="entry name" value="P-loop_NTPase"/>
</dbReference>
<dbReference type="GO" id="GO:0016740">
    <property type="term" value="F:transferase activity"/>
    <property type="evidence" value="ECO:0007669"/>
    <property type="project" value="UniProtKB-KW"/>
</dbReference>
<dbReference type="KEGG" id="yti:FNA67_16790"/>
<dbReference type="Gene3D" id="3.40.50.300">
    <property type="entry name" value="P-loop containing nucleotide triphosphate hydrolases"/>
    <property type="match status" value="1"/>
</dbReference>